<organism evidence="4 5">
    <name type="scientific">Plasmodium reichenowi</name>
    <dbReference type="NCBI Taxonomy" id="5854"/>
    <lineage>
        <taxon>Eukaryota</taxon>
        <taxon>Sar</taxon>
        <taxon>Alveolata</taxon>
        <taxon>Apicomplexa</taxon>
        <taxon>Aconoidasida</taxon>
        <taxon>Haemosporida</taxon>
        <taxon>Plasmodiidae</taxon>
        <taxon>Plasmodium</taxon>
        <taxon>Plasmodium (Laverania)</taxon>
    </lineage>
</organism>
<name>A0A151LU04_PLARE</name>
<dbReference type="VEuPathDB" id="PlasmoDB:PRG01_0319900"/>
<reference evidence="4 5" key="1">
    <citation type="journal article" date="2016" name="Nat. Commun.">
        <title>Genomes of cryptic chimpanzee Plasmodium species reveal key evolutionary events leading to human malaria.</title>
        <authorList>
            <person name="Sundararaman S.A."/>
            <person name="Plenderleith L.J."/>
            <person name="Liu W."/>
            <person name="Loy D.E."/>
            <person name="Learn G.H."/>
            <person name="Li Y."/>
            <person name="Shaw K.S."/>
            <person name="Ayouba A."/>
            <person name="Peeters M."/>
            <person name="Speede S."/>
            <person name="Shaw G.M."/>
            <person name="Bushman F.D."/>
            <person name="Brisson D."/>
            <person name="Rayner J.C."/>
            <person name="Sharp P.M."/>
            <person name="Hahn B.H."/>
        </authorList>
    </citation>
    <scope>NUCLEOTIDE SEQUENCE [LARGE SCALE GENOMIC DNA]</scope>
    <source>
        <strain evidence="4 5">SY57</strain>
    </source>
</reference>
<dbReference type="EMBL" id="LVLA01000004">
    <property type="protein sequence ID" value="KYO02657.1"/>
    <property type="molecule type" value="Genomic_DNA"/>
</dbReference>
<dbReference type="InterPro" id="IPR007052">
    <property type="entry name" value="CS_dom"/>
</dbReference>
<dbReference type="PROSITE" id="PS51203">
    <property type="entry name" value="CS"/>
    <property type="match status" value="1"/>
</dbReference>
<comment type="caution">
    <text evidence="4">The sequence shown here is derived from an EMBL/GenBank/DDBJ whole genome shotgun (WGS) entry which is preliminary data.</text>
</comment>
<evidence type="ECO:0000256" key="1">
    <source>
        <dbReference type="SAM" id="MobiDB-lite"/>
    </source>
</evidence>
<feature type="region of interest" description="Disordered" evidence="1">
    <location>
        <begin position="711"/>
        <end position="731"/>
    </location>
</feature>
<sequence length="1005" mass="120010">MNTLYIFIGIIVVILCSRFCNNVNENNIGKSHYPIFLKERFNRNNNFCSNVYNNIGRKKIKKNKNVYPHSLGYIFLPLYNKLSRSNTNNNVSRNKCLVDYVPNKKMQGGNIFLFHNVHVINKKMKFQKNVSICVESKKRDKKRDKKRVNHVFMDKNLGDIFESNKTEAVIDKNNSSNVINNDAEYNHPNIHNNEGTYNNIDENNPMYEGMPNHLSDSNLESAMKKAEEYIKGKEDDIIERREKEKKKKIVEKMKGDEDVFTDKLLDLRIYDMLKYVYRNNIYRTSHELVNNICMWMKSTYSNYVDTNKEIRQREKKKQAEEKKDEEEKNKKKEELINISDSEKDTKHNETNINYKRVNVNDKDVNIHEDIIKGKKTKEKMDDEIQSEIIEKDISTNYSKDRNVQYLNTFSFDKNNEKLNNEMESLKLYNKKNLSKYFFSLYKGNILKQLVTEGEDLQPKDEYIERKKKNDINKYDSNKYDSNKYDSNKYDSNKYDSNNYDSNNYDNNNYDSNNKLENTNFDKRVKDTLSQKLFLYDEEYYIDKERYMKSNVTIEFNIYDTYSDNVILNNKKTNSTMLEFPLIDSHHIIQKCLLTMKKLEKAIFYIKNNLLFHTFTSNDNPTNNDDRNIYDVIINEEWIKMELYLCNIYGINEKWMGITPNMFENEHKTNMFLKNYSMDNPQNNMITLGDPTNSTKGVDNYTNKEMINKLSDDKKDALKKNSAEVEESPSKNNVTKNVLLNNSQNVSSAGLRDEQIVKNVENGEMIENSPCNKVVDEASQRRREEIIRKTEEYERRKELEIKSDFLLKKLENEMKYDPNHYMWKDLYPQLSEHHKNKTDKYFENLKKEMTENKCSRGYTDNIKKKQSMKGYDIGEKIEGRTKYYIWYENMFSFSLYFFLRPYIKKKHILIDIDNNFFSLTINKHNIIKDIFNHPINSSDSIWSLTDKEDNHFMENEMNEIQFPVYDITNIQDEEIQKFIKSKYALVYNIYKDNNHKYMWGSIFKSS</sequence>
<accession>A0A151LU04</accession>
<feature type="region of interest" description="Disordered" evidence="1">
    <location>
        <begin position="472"/>
        <end position="513"/>
    </location>
</feature>
<keyword evidence="2" id="KW-0732">Signal</keyword>
<dbReference type="AlphaFoldDB" id="A0A151LU04"/>
<feature type="domain" description="CS" evidence="3">
    <location>
        <begin position="878"/>
        <end position="1002"/>
    </location>
</feature>
<dbReference type="SUPFAM" id="SSF49764">
    <property type="entry name" value="HSP20-like chaperones"/>
    <property type="match status" value="1"/>
</dbReference>
<evidence type="ECO:0000313" key="5">
    <source>
        <dbReference type="Proteomes" id="UP000076359"/>
    </source>
</evidence>
<feature type="chain" id="PRO_5007584485" description="CS domain-containing protein" evidence="2">
    <location>
        <begin position="23"/>
        <end position="1005"/>
    </location>
</feature>
<dbReference type="GeneID" id="24529337"/>
<dbReference type="Proteomes" id="UP000076359">
    <property type="component" value="Unassembled WGS sequence"/>
</dbReference>
<feature type="region of interest" description="Disordered" evidence="1">
    <location>
        <begin position="314"/>
        <end position="347"/>
    </location>
</feature>
<dbReference type="KEGG" id="prei:PRSY57_0315700"/>
<dbReference type="InterPro" id="IPR008978">
    <property type="entry name" value="HSP20-like_chaperone"/>
</dbReference>
<feature type="compositionally biased region" description="Low complexity" evidence="1">
    <location>
        <begin position="494"/>
        <end position="513"/>
    </location>
</feature>
<feature type="signal peptide" evidence="2">
    <location>
        <begin position="1"/>
        <end position="22"/>
    </location>
</feature>
<dbReference type="RefSeq" id="XP_012761235.2">
    <property type="nucleotide sequence ID" value="XM_012905781.2"/>
</dbReference>
<evidence type="ECO:0000259" key="3">
    <source>
        <dbReference type="PROSITE" id="PS51203"/>
    </source>
</evidence>
<protein>
    <recommendedName>
        <fullName evidence="3">CS domain-containing protein</fullName>
    </recommendedName>
</protein>
<dbReference type="VEuPathDB" id="PlasmoDB:PRCDC_0315700"/>
<feature type="compositionally biased region" description="Basic and acidic residues" evidence="1">
    <location>
        <begin position="472"/>
        <end position="493"/>
    </location>
</feature>
<proteinExistence type="predicted"/>
<feature type="compositionally biased region" description="Basic and acidic residues" evidence="1">
    <location>
        <begin position="711"/>
        <end position="722"/>
    </location>
</feature>
<evidence type="ECO:0000313" key="4">
    <source>
        <dbReference type="EMBL" id="KYO02657.1"/>
    </source>
</evidence>
<gene>
    <name evidence="4" type="ORF">PRSY57_0315700</name>
</gene>
<evidence type="ECO:0000256" key="2">
    <source>
        <dbReference type="SAM" id="SignalP"/>
    </source>
</evidence>